<dbReference type="InterPro" id="IPR035965">
    <property type="entry name" value="PAS-like_dom_sf"/>
</dbReference>
<feature type="domain" description="PAS" evidence="15">
    <location>
        <begin position="271"/>
        <end position="341"/>
    </location>
</feature>
<evidence type="ECO:0000313" key="18">
    <source>
        <dbReference type="Proteomes" id="UP001055247"/>
    </source>
</evidence>
<gene>
    <name evidence="17" type="ORF">BHAOGJBA_3232</name>
</gene>
<dbReference type="EC" id="2.7.13.3" evidence="2"/>
<evidence type="ECO:0000256" key="14">
    <source>
        <dbReference type="ARBA" id="ARBA00023170"/>
    </source>
</evidence>
<evidence type="ECO:0000259" key="15">
    <source>
        <dbReference type="PROSITE" id="PS50112"/>
    </source>
</evidence>
<evidence type="ECO:0000256" key="2">
    <source>
        <dbReference type="ARBA" id="ARBA00012438"/>
    </source>
</evidence>
<keyword evidence="6" id="KW-0716">Sensory transduction</keyword>
<dbReference type="EMBL" id="BPQO01000013">
    <property type="protein sequence ID" value="GJD89702.1"/>
    <property type="molecule type" value="Genomic_DNA"/>
</dbReference>
<dbReference type="InterPro" id="IPR000700">
    <property type="entry name" value="PAS-assoc_C"/>
</dbReference>
<evidence type="ECO:0000256" key="12">
    <source>
        <dbReference type="ARBA" id="ARBA00022840"/>
    </source>
</evidence>
<dbReference type="InterPro" id="IPR013655">
    <property type="entry name" value="PAS_fold_3"/>
</dbReference>
<comment type="caution">
    <text evidence="17">The sequence shown here is derived from an EMBL/GenBank/DDBJ whole genome shotgun (WGS) entry which is preliminary data.</text>
</comment>
<evidence type="ECO:0000256" key="3">
    <source>
        <dbReference type="ARBA" id="ARBA00021740"/>
    </source>
</evidence>
<dbReference type="PROSITE" id="PS50112">
    <property type="entry name" value="PAS"/>
    <property type="match status" value="2"/>
</dbReference>
<dbReference type="SMART" id="SM00086">
    <property type="entry name" value="PAC"/>
    <property type="match status" value="3"/>
</dbReference>
<keyword evidence="10" id="KW-0547">Nucleotide-binding</keyword>
<keyword evidence="12" id="KW-0067">ATP-binding</keyword>
<dbReference type="Pfam" id="PF07536">
    <property type="entry name" value="HWE_HK"/>
    <property type="match status" value="1"/>
</dbReference>
<dbReference type="NCBIfam" id="TIGR00229">
    <property type="entry name" value="sensory_box"/>
    <property type="match status" value="3"/>
</dbReference>
<keyword evidence="11" id="KW-0418">Kinase</keyword>
<dbReference type="InterPro" id="IPR013656">
    <property type="entry name" value="PAS_4"/>
</dbReference>
<keyword evidence="5" id="KW-0597">Phosphoprotein</keyword>
<dbReference type="Proteomes" id="UP001055247">
    <property type="component" value="Unassembled WGS sequence"/>
</dbReference>
<dbReference type="PROSITE" id="PS50113">
    <property type="entry name" value="PAC"/>
    <property type="match status" value="2"/>
</dbReference>
<proteinExistence type="predicted"/>
<dbReference type="FunFam" id="3.30.450.20:FF:000099">
    <property type="entry name" value="Sensory box sensor histidine kinase"/>
    <property type="match status" value="1"/>
</dbReference>
<evidence type="ECO:0000256" key="11">
    <source>
        <dbReference type="ARBA" id="ARBA00022777"/>
    </source>
</evidence>
<dbReference type="CDD" id="cd00130">
    <property type="entry name" value="PAS"/>
    <property type="match status" value="2"/>
</dbReference>
<evidence type="ECO:0000256" key="9">
    <source>
        <dbReference type="ARBA" id="ARBA00022679"/>
    </source>
</evidence>
<evidence type="ECO:0000256" key="10">
    <source>
        <dbReference type="ARBA" id="ARBA00022741"/>
    </source>
</evidence>
<sequence>MADGSPRDELHRRLRRSEELRRIALEGGGMGAWRWDTRRRLVRADDVFQGLWGVAFSDRPHPVSVYADLMEPDGAAFLEAVMTRAIAPAEHFHDQVKVAAGPAAGRWIQWRGRAERERPWIINGVSFDITAQKLAEQRLRESEEQLRLATEAAEIGLWDVDVVNDTLFWPPRVKAMFGISADVPVSMADYDAGLHPDDRAATRAAYAAAADPGWRAVYDVAYRTVGKEDGVVRWVSAKGRGVFEGGRCVRMIGTAIDTTARRRTRAALLEGEARLKAVFAQASAGFALCDLDGRFTEVNDTYCALVGRPRDRLLGRLMQEITHPDDLARNRPLFEAAARDGRAFDIEKRYLRPDGDEVWVRNSVSAVRADDGTIAAMLAVSVDITGRVRAEAALRESEARQRALIEGVPQLVWRAAGDGRWTWASPQWTAYTGQPEPESRGLGWLEPIHPDDRHRALAAWSEAPRRGSLDVEYRLHSADERRHCWFQARAVPVRDAGGVIREWLGTATDIDKLRRLQEQQRVMVAELQHRTRNLIAVIASIAHETLARTGPGASFVVQFDDRLAALSRVQGLLSRSAESPITLEALVRMELQALGIGERPVGLDGPPVVLRRSTVQTLALAIHELATNARKHGALSTARGRLAVGWHTRVADEGGGSRRWLVMDWVETGIPDGADRRAYRGYGRELIEEALPFALGARTRYELDARGVLCRIELPLDGRGATGTYE</sequence>
<dbReference type="Pfam" id="PF08448">
    <property type="entry name" value="PAS_4"/>
    <property type="match status" value="1"/>
</dbReference>
<dbReference type="PANTHER" id="PTHR43304:SF1">
    <property type="entry name" value="PAC DOMAIN-CONTAINING PROTEIN"/>
    <property type="match status" value="1"/>
</dbReference>
<keyword evidence="7" id="KW-0285">Flavoprotein</keyword>
<evidence type="ECO:0000256" key="7">
    <source>
        <dbReference type="ARBA" id="ARBA00022630"/>
    </source>
</evidence>
<accession>A0AAV4ZNG9</accession>
<dbReference type="SMART" id="SM00091">
    <property type="entry name" value="PAS"/>
    <property type="match status" value="4"/>
</dbReference>
<evidence type="ECO:0000256" key="1">
    <source>
        <dbReference type="ARBA" id="ARBA00000085"/>
    </source>
</evidence>
<dbReference type="InterPro" id="IPR001610">
    <property type="entry name" value="PAC"/>
</dbReference>
<comment type="catalytic activity">
    <reaction evidence="1">
        <text>ATP + protein L-histidine = ADP + protein N-phospho-L-histidine.</text>
        <dbReference type="EC" id="2.7.13.3"/>
    </reaction>
</comment>
<feature type="domain" description="PAC" evidence="16">
    <location>
        <begin position="344"/>
        <end position="396"/>
    </location>
</feature>
<dbReference type="Gene3D" id="3.30.565.10">
    <property type="entry name" value="Histidine kinase-like ATPase, C-terminal domain"/>
    <property type="match status" value="1"/>
</dbReference>
<dbReference type="GO" id="GO:0009881">
    <property type="term" value="F:photoreceptor activity"/>
    <property type="evidence" value="ECO:0007669"/>
    <property type="project" value="UniProtKB-KW"/>
</dbReference>
<dbReference type="PANTHER" id="PTHR43304">
    <property type="entry name" value="PHYTOCHROME-LIKE PROTEIN CPH1"/>
    <property type="match status" value="1"/>
</dbReference>
<evidence type="ECO:0000259" key="16">
    <source>
        <dbReference type="PROSITE" id="PS50113"/>
    </source>
</evidence>
<dbReference type="Pfam" id="PF08447">
    <property type="entry name" value="PAS_3"/>
    <property type="match status" value="2"/>
</dbReference>
<evidence type="ECO:0000256" key="8">
    <source>
        <dbReference type="ARBA" id="ARBA00022643"/>
    </source>
</evidence>
<feature type="domain" description="PAS" evidence="15">
    <location>
        <begin position="142"/>
        <end position="213"/>
    </location>
</feature>
<dbReference type="InterPro" id="IPR036890">
    <property type="entry name" value="HATPase_C_sf"/>
</dbReference>
<dbReference type="AlphaFoldDB" id="A0AAV4ZNG9"/>
<keyword evidence="4" id="KW-0600">Photoreceptor protein</keyword>
<keyword evidence="18" id="KW-1185">Reference proteome</keyword>
<dbReference type="Gene3D" id="3.30.450.20">
    <property type="entry name" value="PAS domain"/>
    <property type="match status" value="4"/>
</dbReference>
<name>A0AAV4ZNG9_9HYPH</name>
<dbReference type="SUPFAM" id="SSF55785">
    <property type="entry name" value="PYP-like sensor domain (PAS domain)"/>
    <property type="match status" value="4"/>
</dbReference>
<evidence type="ECO:0000256" key="6">
    <source>
        <dbReference type="ARBA" id="ARBA00022606"/>
    </source>
</evidence>
<dbReference type="InterPro" id="IPR052162">
    <property type="entry name" value="Sensor_kinase/Photoreceptor"/>
</dbReference>
<evidence type="ECO:0000256" key="13">
    <source>
        <dbReference type="ARBA" id="ARBA00022991"/>
    </source>
</evidence>
<organism evidence="17 18">
    <name type="scientific">Methylobacterium hispanicum</name>
    <dbReference type="NCBI Taxonomy" id="270350"/>
    <lineage>
        <taxon>Bacteria</taxon>
        <taxon>Pseudomonadati</taxon>
        <taxon>Pseudomonadota</taxon>
        <taxon>Alphaproteobacteria</taxon>
        <taxon>Hyphomicrobiales</taxon>
        <taxon>Methylobacteriaceae</taxon>
        <taxon>Methylobacterium</taxon>
    </lineage>
</organism>
<feature type="domain" description="PAC" evidence="16">
    <location>
        <begin position="469"/>
        <end position="522"/>
    </location>
</feature>
<dbReference type="InterPro" id="IPR011102">
    <property type="entry name" value="Sig_transdc_His_kinase_HWE"/>
</dbReference>
<dbReference type="SMART" id="SM00911">
    <property type="entry name" value="HWE_HK"/>
    <property type="match status" value="1"/>
</dbReference>
<keyword evidence="9" id="KW-0808">Transferase</keyword>
<evidence type="ECO:0000313" key="17">
    <source>
        <dbReference type="EMBL" id="GJD89702.1"/>
    </source>
</evidence>
<dbReference type="GO" id="GO:0004673">
    <property type="term" value="F:protein histidine kinase activity"/>
    <property type="evidence" value="ECO:0007669"/>
    <property type="project" value="UniProtKB-EC"/>
</dbReference>
<keyword evidence="14" id="KW-0675">Receptor</keyword>
<keyword evidence="8" id="KW-0288">FMN</keyword>
<keyword evidence="13" id="KW-0157">Chromophore</keyword>
<reference evidence="17" key="2">
    <citation type="submission" date="2021-08" db="EMBL/GenBank/DDBJ databases">
        <authorList>
            <person name="Tani A."/>
            <person name="Ola A."/>
            <person name="Ogura Y."/>
            <person name="Katsura K."/>
            <person name="Hayashi T."/>
        </authorList>
    </citation>
    <scope>NUCLEOTIDE SEQUENCE</scope>
    <source>
        <strain evidence="17">DSM 16372</strain>
    </source>
</reference>
<evidence type="ECO:0000256" key="5">
    <source>
        <dbReference type="ARBA" id="ARBA00022553"/>
    </source>
</evidence>
<reference evidence="17" key="1">
    <citation type="journal article" date="2016" name="Front. Microbiol.">
        <title>Genome Sequence of the Piezophilic, Mesophilic Sulfate-Reducing Bacterium Desulfovibrio indicus J2T.</title>
        <authorList>
            <person name="Cao J."/>
            <person name="Maignien L."/>
            <person name="Shao Z."/>
            <person name="Alain K."/>
            <person name="Jebbar M."/>
        </authorList>
    </citation>
    <scope>NUCLEOTIDE SEQUENCE</scope>
    <source>
        <strain evidence="17">DSM 16372</strain>
    </source>
</reference>
<evidence type="ECO:0000256" key="4">
    <source>
        <dbReference type="ARBA" id="ARBA00022543"/>
    </source>
</evidence>
<dbReference type="GO" id="GO:0005524">
    <property type="term" value="F:ATP binding"/>
    <property type="evidence" value="ECO:0007669"/>
    <property type="project" value="UniProtKB-KW"/>
</dbReference>
<protein>
    <recommendedName>
        <fullName evidence="3">Blue-light-activated histidine kinase</fullName>
        <ecNumber evidence="2">2.7.13.3</ecNumber>
    </recommendedName>
</protein>
<dbReference type="InterPro" id="IPR000014">
    <property type="entry name" value="PAS"/>
</dbReference>